<gene>
    <name evidence="3" type="ORF">CXB65_06445</name>
</gene>
<dbReference type="RefSeq" id="WP_050439944.1">
    <property type="nucleotide sequence ID" value="NZ_KK214954.1"/>
</dbReference>
<evidence type="ECO:0000256" key="2">
    <source>
        <dbReference type="ARBA" id="ARBA00022638"/>
    </source>
</evidence>
<comment type="caution">
    <text evidence="3">The sequence shown here is derived from an EMBL/GenBank/DDBJ whole genome shotgun (WGS) entry which is preliminary data.</text>
</comment>
<organism evidence="3 4">
    <name type="scientific">Pseudomonas monteilii</name>
    <dbReference type="NCBI Taxonomy" id="76759"/>
    <lineage>
        <taxon>Bacteria</taxon>
        <taxon>Pseudomonadati</taxon>
        <taxon>Pseudomonadota</taxon>
        <taxon>Gammaproteobacteria</taxon>
        <taxon>Pseudomonadales</taxon>
        <taxon>Pseudomonadaceae</taxon>
        <taxon>Pseudomonas</taxon>
    </lineage>
</organism>
<dbReference type="InterPro" id="IPR023347">
    <property type="entry name" value="Lysozyme_dom_sf"/>
</dbReference>
<reference evidence="3 4" key="1">
    <citation type="submission" date="2017-12" db="EMBL/GenBank/DDBJ databases">
        <title>Isolation and characterization of an aerobic denitrifying Pseudomonas monteilii CY06 from aquaculture ponds.</title>
        <authorList>
            <person name="Ma Q."/>
            <person name="Cai Y."/>
            <person name="He Z."/>
        </authorList>
    </citation>
    <scope>NUCLEOTIDE SEQUENCE [LARGE SCALE GENOMIC DNA]</scope>
    <source>
        <strain evidence="3 4">CY06</strain>
    </source>
</reference>
<dbReference type="GO" id="GO:0031640">
    <property type="term" value="P:killing of cells of another organism"/>
    <property type="evidence" value="ECO:0007669"/>
    <property type="project" value="UniProtKB-KW"/>
</dbReference>
<dbReference type="Proteomes" id="UP000233399">
    <property type="component" value="Unassembled WGS sequence"/>
</dbReference>
<dbReference type="GO" id="GO:0003796">
    <property type="term" value="F:lysozyme activity"/>
    <property type="evidence" value="ECO:0007669"/>
    <property type="project" value="InterPro"/>
</dbReference>
<dbReference type="InterPro" id="IPR023346">
    <property type="entry name" value="Lysozyme-like_dom_sf"/>
</dbReference>
<dbReference type="EMBL" id="PJCG01000008">
    <property type="protein sequence ID" value="PKI24916.1"/>
    <property type="molecule type" value="Genomic_DNA"/>
</dbReference>
<evidence type="ECO:0008006" key="5">
    <source>
        <dbReference type="Google" id="ProtNLM"/>
    </source>
</evidence>
<evidence type="ECO:0000256" key="1">
    <source>
        <dbReference type="ARBA" id="ARBA00022529"/>
    </source>
</evidence>
<accession>A0A2N1IW15</accession>
<dbReference type="CDD" id="cd16904">
    <property type="entry name" value="pesticin_lyz-like"/>
    <property type="match status" value="1"/>
</dbReference>
<name>A0A2N1IW15_9PSED</name>
<dbReference type="AlphaFoldDB" id="A0A2N1IW15"/>
<sequence length="284" mass="32095">MENQSEHFGLSRREMLIFLGAMAWATTRRAQAAPTPFDTELAQAIASNDLSFTGADREKFMVYPGDQPRSQGGYRGHPSDRQISTSARSLIVACEVTSEANYRSKLQSPIWPGGESGVTIGIGYDLGYTTAANFRSDWARLLPELTVDRLARCCGTKGRPASQRARDLRDDKVGWTESNTQFDAYLRYVVGQTEDTFKNCSHLHPDSLGALVSLIYNRGASLSRTSDRRREMREIYALMRDRNFAAIPTKFRDMKRLWKDDPQARGLLRRRELEALLFEQGLKA</sequence>
<proteinExistence type="predicted"/>
<dbReference type="GO" id="GO:0042742">
    <property type="term" value="P:defense response to bacterium"/>
    <property type="evidence" value="ECO:0007669"/>
    <property type="project" value="UniProtKB-KW"/>
</dbReference>
<protein>
    <recommendedName>
        <fullName evidence="5">Lysozyme</fullName>
    </recommendedName>
</protein>
<keyword evidence="2" id="KW-0081">Bacteriolytic enzyme</keyword>
<evidence type="ECO:0000313" key="4">
    <source>
        <dbReference type="Proteomes" id="UP000233399"/>
    </source>
</evidence>
<evidence type="ECO:0000313" key="3">
    <source>
        <dbReference type="EMBL" id="PKI24916.1"/>
    </source>
</evidence>
<dbReference type="SUPFAM" id="SSF53955">
    <property type="entry name" value="Lysozyme-like"/>
    <property type="match status" value="1"/>
</dbReference>
<dbReference type="Gene3D" id="1.10.530.40">
    <property type="match status" value="1"/>
</dbReference>
<keyword evidence="1" id="KW-0929">Antimicrobial</keyword>